<gene>
    <name evidence="3" type="ORF">KRM00_004173</name>
</gene>
<organism evidence="3 4">
    <name type="scientific">Clostridioides difficile</name>
    <name type="common">Peptoclostridium difficile</name>
    <dbReference type="NCBI Taxonomy" id="1496"/>
    <lineage>
        <taxon>Bacteria</taxon>
        <taxon>Bacillati</taxon>
        <taxon>Bacillota</taxon>
        <taxon>Clostridia</taxon>
        <taxon>Peptostreptococcales</taxon>
        <taxon>Peptostreptococcaceae</taxon>
        <taxon>Clostridioides</taxon>
    </lineage>
</organism>
<dbReference type="NCBIfam" id="NF033611">
    <property type="entry name" value="SAVED"/>
    <property type="match status" value="1"/>
</dbReference>
<feature type="transmembrane region" description="Helical" evidence="1">
    <location>
        <begin position="35"/>
        <end position="52"/>
    </location>
</feature>
<keyword evidence="1" id="KW-0812">Transmembrane</keyword>
<evidence type="ECO:0000259" key="2">
    <source>
        <dbReference type="Pfam" id="PF18145"/>
    </source>
</evidence>
<dbReference type="InterPro" id="IPR040836">
    <property type="entry name" value="SAVED"/>
</dbReference>
<keyword evidence="1" id="KW-1133">Transmembrane helix</keyword>
<reference evidence="3" key="2">
    <citation type="submission" date="2021-06" db="EMBL/GenBank/DDBJ databases">
        <authorList>
            <consortium name="NCBI Pathogen Detection Project"/>
        </authorList>
    </citation>
    <scope>NUCLEOTIDE SEQUENCE</scope>
    <source>
        <strain evidence="3">HN1000</strain>
    </source>
</reference>
<feature type="transmembrane region" description="Helical" evidence="1">
    <location>
        <begin position="77"/>
        <end position="95"/>
    </location>
</feature>
<feature type="transmembrane region" description="Helical" evidence="1">
    <location>
        <begin position="6"/>
        <end position="23"/>
    </location>
</feature>
<accession>A0AAN5VQD3</accession>
<proteinExistence type="predicted"/>
<keyword evidence="1" id="KW-0472">Membrane</keyword>
<evidence type="ECO:0000313" key="3">
    <source>
        <dbReference type="EMBL" id="HBH1544615.1"/>
    </source>
</evidence>
<dbReference type="Proteomes" id="UP000878956">
    <property type="component" value="Unassembled WGS sequence"/>
</dbReference>
<dbReference type="RefSeq" id="WP_009899070.1">
    <property type="nucleotide sequence ID" value="NZ_FUQT01000003.1"/>
</dbReference>
<evidence type="ECO:0000313" key="4">
    <source>
        <dbReference type="Proteomes" id="UP000878956"/>
    </source>
</evidence>
<evidence type="ECO:0000256" key="1">
    <source>
        <dbReference type="SAM" id="Phobius"/>
    </source>
</evidence>
<sequence length="367" mass="42417">MIIVLCFLIIVIIIGIIFTVLKFKKSKKEEGVASLLFTTGITLITSSTPATIDKCLDLLCNMTKLNNTVSSTDGFNYPYFVVGVILVGISIFQYIHIKKKIYILNINGYMHKKIEDFFGNLKMDNFEFKEREIDFVKIYKKLFCYKLNEEAFMCIKEDIEDKVKAFKEETKNNIKRGYTGIAPIPFIMYAGTFLQRENIDEYYELDKISSETYYKLTTHKGVDFQEIKLKTDINSLNKSNTELVVAISLTQKITDSDLSQFSNIDKIHIGIDDLKDNAIRSKEILNEYKNFIFDNIEKLLKEFPYLKTIHLVYAGQSCLALEMGKRSFDSTRLPEIIIYQYEGQSNKKYPWGIIINGQKKGDLVKAE</sequence>
<feature type="domain" description="SMODS-associated and fused to various effectors" evidence="2">
    <location>
        <begin position="159"/>
        <end position="355"/>
    </location>
</feature>
<name>A0AAN5VQD3_CLODI</name>
<dbReference type="Pfam" id="PF18145">
    <property type="entry name" value="SAVED"/>
    <property type="match status" value="1"/>
</dbReference>
<dbReference type="EMBL" id="DAEPXK010000112">
    <property type="protein sequence ID" value="HBH1544615.1"/>
    <property type="molecule type" value="Genomic_DNA"/>
</dbReference>
<reference evidence="3" key="1">
    <citation type="journal article" date="2018" name="Genome Biol.">
        <title>SKESA: strategic k-mer extension for scrupulous assemblies.</title>
        <authorList>
            <person name="Souvorov A."/>
            <person name="Agarwala R."/>
            <person name="Lipman D.J."/>
        </authorList>
    </citation>
    <scope>NUCLEOTIDE SEQUENCE</scope>
    <source>
        <strain evidence="3">HN1000</strain>
    </source>
</reference>
<dbReference type="AlphaFoldDB" id="A0AAN5VQD3"/>
<protein>
    <submittedName>
        <fullName evidence="3">SAVED domain-containing protein</fullName>
    </submittedName>
</protein>
<comment type="caution">
    <text evidence="3">The sequence shown here is derived from an EMBL/GenBank/DDBJ whole genome shotgun (WGS) entry which is preliminary data.</text>
</comment>